<keyword evidence="7 10" id="KW-0106">Calcium</keyword>
<dbReference type="InterPro" id="IPR002022">
    <property type="entry name" value="Pec_lyase"/>
</dbReference>
<evidence type="ECO:0000256" key="6">
    <source>
        <dbReference type="ARBA" id="ARBA00022729"/>
    </source>
</evidence>
<sequence length="476" mass="52826">MEKNLSISFLLLFFIAAAFIPTSGANYTDSHDVYWQERAALARARILQAYNPNPETIVTDFNQKTKEQGLVIFASLLLILFLFPDFSDFALHVSRALEHSQVNKAPHNGTRRNLGKKYAGPCVATNPIDRCWRCNPNWALNRQKLADCAQGFGAAARGGKFGPIYVVRDPSDNDMMNPKPGTLRHAVIQPGPLWIIFSHSMNIRLNQELIMTSDKTIDGRGALVQITGGAGLTIQFVHNIIITNLKITNIVPSPGGTIRDSVNHFGFRTGSDGDAINIFGSHDIWIDHLSMSGGADGLIDAVMGSTGITISNCHFVRHDKVLLFGGRDMDDIDSKMQITLAFNHFGKHLVQRMPRCRRGFFHLVNNDYTHWLMYAIGGSHHATIISQGNRYIAPPLPDKRQVTHREADSPESEWRKWTWVTDHDVFLNGAFFVPSGDPNGAATYLALEKIRPAPGVHVYELTRFAGALKCVASLPC</sequence>
<evidence type="ECO:0000256" key="9">
    <source>
        <dbReference type="ARBA" id="ARBA00023239"/>
    </source>
</evidence>
<dbReference type="GO" id="GO:0030570">
    <property type="term" value="F:pectate lyase activity"/>
    <property type="evidence" value="ECO:0007669"/>
    <property type="project" value="UniProtKB-EC"/>
</dbReference>
<dbReference type="EC" id="4.2.2.2" evidence="4 10"/>
<comment type="cofactor">
    <cofactor evidence="10">
        <name>Ca(2+)</name>
        <dbReference type="ChEBI" id="CHEBI:29108"/>
    </cofactor>
    <text evidence="10">Binds 1 Ca(2+) ion. Required for its activity.</text>
</comment>
<dbReference type="GO" id="GO:0046872">
    <property type="term" value="F:metal ion binding"/>
    <property type="evidence" value="ECO:0007669"/>
    <property type="project" value="UniProtKB-KW"/>
</dbReference>
<organism evidence="13">
    <name type="scientific">Sesamum calycinum</name>
    <dbReference type="NCBI Taxonomy" id="2727403"/>
    <lineage>
        <taxon>Eukaryota</taxon>
        <taxon>Viridiplantae</taxon>
        <taxon>Streptophyta</taxon>
        <taxon>Embryophyta</taxon>
        <taxon>Tracheophyta</taxon>
        <taxon>Spermatophyta</taxon>
        <taxon>Magnoliopsida</taxon>
        <taxon>eudicotyledons</taxon>
        <taxon>Gunneridae</taxon>
        <taxon>Pentapetalae</taxon>
        <taxon>asterids</taxon>
        <taxon>lamiids</taxon>
        <taxon>Lamiales</taxon>
        <taxon>Pedaliaceae</taxon>
        <taxon>Sesamum</taxon>
    </lineage>
</organism>
<feature type="transmembrane region" description="Helical" evidence="11">
    <location>
        <begin position="70"/>
        <end position="91"/>
    </location>
</feature>
<gene>
    <name evidence="13" type="ORF">Scaly_2105100</name>
</gene>
<feature type="signal peptide" evidence="10">
    <location>
        <begin position="1"/>
        <end position="25"/>
    </location>
</feature>
<dbReference type="InterPro" id="IPR007524">
    <property type="entry name" value="Pec_lyase_N"/>
</dbReference>
<dbReference type="AlphaFoldDB" id="A0AAW2MPG6"/>
<evidence type="ECO:0000256" key="4">
    <source>
        <dbReference type="ARBA" id="ARBA00012272"/>
    </source>
</evidence>
<protein>
    <recommendedName>
        <fullName evidence="4 10">Pectate lyase</fullName>
        <ecNumber evidence="4 10">4.2.2.2</ecNumber>
    </recommendedName>
</protein>
<evidence type="ECO:0000256" key="1">
    <source>
        <dbReference type="ARBA" id="ARBA00000695"/>
    </source>
</evidence>
<dbReference type="InterPro" id="IPR045032">
    <property type="entry name" value="PEL"/>
</dbReference>
<evidence type="ECO:0000256" key="3">
    <source>
        <dbReference type="ARBA" id="ARBA00010980"/>
    </source>
</evidence>
<keyword evidence="8" id="KW-0325">Glycoprotein</keyword>
<feature type="chain" id="PRO_5043090329" description="Pectate lyase" evidence="10">
    <location>
        <begin position="26"/>
        <end position="476"/>
    </location>
</feature>
<dbReference type="PANTHER" id="PTHR31683">
    <property type="entry name" value="PECTATE LYASE 18-RELATED"/>
    <property type="match status" value="1"/>
</dbReference>
<name>A0AAW2MPG6_9LAMI</name>
<keyword evidence="11" id="KW-0812">Transmembrane</keyword>
<evidence type="ECO:0000259" key="12">
    <source>
        <dbReference type="SMART" id="SM00656"/>
    </source>
</evidence>
<keyword evidence="11" id="KW-0472">Membrane</keyword>
<comment type="catalytic activity">
    <reaction evidence="1 10">
        <text>Eliminative cleavage of (1-&gt;4)-alpha-D-galacturonan to give oligosaccharides with 4-deoxy-alpha-D-galact-4-enuronosyl groups at their non-reducing ends.</text>
        <dbReference type="EC" id="4.2.2.2"/>
    </reaction>
</comment>
<keyword evidence="5 10" id="KW-0479">Metal-binding</keyword>
<evidence type="ECO:0000313" key="13">
    <source>
        <dbReference type="EMBL" id="KAL0332036.1"/>
    </source>
</evidence>
<reference evidence="13" key="2">
    <citation type="journal article" date="2024" name="Plant">
        <title>Genomic evolution and insights into agronomic trait innovations of Sesamum species.</title>
        <authorList>
            <person name="Miao H."/>
            <person name="Wang L."/>
            <person name="Qu L."/>
            <person name="Liu H."/>
            <person name="Sun Y."/>
            <person name="Le M."/>
            <person name="Wang Q."/>
            <person name="Wei S."/>
            <person name="Zheng Y."/>
            <person name="Lin W."/>
            <person name="Duan Y."/>
            <person name="Cao H."/>
            <person name="Xiong S."/>
            <person name="Wang X."/>
            <person name="Wei L."/>
            <person name="Li C."/>
            <person name="Ma Q."/>
            <person name="Ju M."/>
            <person name="Zhao R."/>
            <person name="Li G."/>
            <person name="Mu C."/>
            <person name="Tian Q."/>
            <person name="Mei H."/>
            <person name="Zhang T."/>
            <person name="Gao T."/>
            <person name="Zhang H."/>
        </authorList>
    </citation>
    <scope>NUCLEOTIDE SEQUENCE</scope>
    <source>
        <strain evidence="13">KEN8</strain>
    </source>
</reference>
<evidence type="ECO:0000256" key="8">
    <source>
        <dbReference type="ARBA" id="ARBA00023180"/>
    </source>
</evidence>
<dbReference type="SMART" id="SM00656">
    <property type="entry name" value="Amb_all"/>
    <property type="match status" value="1"/>
</dbReference>
<comment type="similarity">
    <text evidence="3 10">Belongs to the polysaccharide lyase 1 family.</text>
</comment>
<feature type="domain" description="Pectate lyase" evidence="12">
    <location>
        <begin position="200"/>
        <end position="397"/>
    </location>
</feature>
<dbReference type="PRINTS" id="PR00807">
    <property type="entry name" value="AMBALLERGEN"/>
</dbReference>
<keyword evidence="6 10" id="KW-0732">Signal</keyword>
<dbReference type="Pfam" id="PF00544">
    <property type="entry name" value="Pectate_lyase_4"/>
    <property type="match status" value="1"/>
</dbReference>
<dbReference type="InterPro" id="IPR011050">
    <property type="entry name" value="Pectin_lyase_fold/virulence"/>
</dbReference>
<dbReference type="InterPro" id="IPR012334">
    <property type="entry name" value="Pectin_lyas_fold"/>
</dbReference>
<dbReference type="EMBL" id="JACGWM010000013">
    <property type="protein sequence ID" value="KAL0332036.1"/>
    <property type="molecule type" value="Genomic_DNA"/>
</dbReference>
<evidence type="ECO:0000256" key="10">
    <source>
        <dbReference type="RuleBase" id="RU361123"/>
    </source>
</evidence>
<comment type="pathway">
    <text evidence="2 10">Glycan metabolism; pectin degradation; 2-dehydro-3-deoxy-D-gluconate from pectin: step 2/5.</text>
</comment>
<evidence type="ECO:0000256" key="5">
    <source>
        <dbReference type="ARBA" id="ARBA00022723"/>
    </source>
</evidence>
<dbReference type="InterPro" id="IPR018082">
    <property type="entry name" value="AmbAllergen"/>
</dbReference>
<keyword evidence="11" id="KW-1133">Transmembrane helix</keyword>
<accession>A0AAW2MPG6</accession>
<dbReference type="SUPFAM" id="SSF51126">
    <property type="entry name" value="Pectin lyase-like"/>
    <property type="match status" value="1"/>
</dbReference>
<dbReference type="Gene3D" id="2.160.20.10">
    <property type="entry name" value="Single-stranded right-handed beta-helix, Pectin lyase-like"/>
    <property type="match status" value="1"/>
</dbReference>
<dbReference type="PANTHER" id="PTHR31683:SF69">
    <property type="entry name" value="PECTATE LYASE 7-RELATED"/>
    <property type="match status" value="1"/>
</dbReference>
<evidence type="ECO:0000256" key="2">
    <source>
        <dbReference type="ARBA" id="ARBA00005220"/>
    </source>
</evidence>
<keyword evidence="9 10" id="KW-0456">Lyase</keyword>
<comment type="caution">
    <text evidence="13">The sequence shown here is derived from an EMBL/GenBank/DDBJ whole genome shotgun (WGS) entry which is preliminary data.</text>
</comment>
<evidence type="ECO:0000256" key="11">
    <source>
        <dbReference type="SAM" id="Phobius"/>
    </source>
</evidence>
<reference evidence="13" key="1">
    <citation type="submission" date="2020-06" db="EMBL/GenBank/DDBJ databases">
        <authorList>
            <person name="Li T."/>
            <person name="Hu X."/>
            <person name="Zhang T."/>
            <person name="Song X."/>
            <person name="Zhang H."/>
            <person name="Dai N."/>
            <person name="Sheng W."/>
            <person name="Hou X."/>
            <person name="Wei L."/>
        </authorList>
    </citation>
    <scope>NUCLEOTIDE SEQUENCE</scope>
    <source>
        <strain evidence="13">KEN8</strain>
        <tissue evidence="13">Leaf</tissue>
    </source>
</reference>
<evidence type="ECO:0000256" key="7">
    <source>
        <dbReference type="ARBA" id="ARBA00022837"/>
    </source>
</evidence>
<proteinExistence type="inferred from homology"/>
<dbReference type="Pfam" id="PF04431">
    <property type="entry name" value="Pec_lyase_N"/>
    <property type="match status" value="1"/>
</dbReference>